<name>A0A9X1WB66_9VIBR</name>
<evidence type="ECO:0000313" key="2">
    <source>
        <dbReference type="Proteomes" id="UP001139488"/>
    </source>
</evidence>
<organism evidence="1 2">
    <name type="scientific">Vibrio gelatinilyticus</name>
    <dbReference type="NCBI Taxonomy" id="2893468"/>
    <lineage>
        <taxon>Bacteria</taxon>
        <taxon>Pseudomonadati</taxon>
        <taxon>Pseudomonadota</taxon>
        <taxon>Gammaproteobacteria</taxon>
        <taxon>Vibrionales</taxon>
        <taxon>Vibrionaceae</taxon>
        <taxon>Vibrio</taxon>
    </lineage>
</organism>
<dbReference type="AlphaFoldDB" id="A0A9X1WB66"/>
<protein>
    <submittedName>
        <fullName evidence="1">Uncharacterized protein</fullName>
    </submittedName>
</protein>
<gene>
    <name evidence="1" type="ORF">LNL84_11085</name>
</gene>
<comment type="caution">
    <text evidence="1">The sequence shown here is derived from an EMBL/GenBank/DDBJ whole genome shotgun (WGS) entry which is preliminary data.</text>
</comment>
<dbReference type="Proteomes" id="UP001139488">
    <property type="component" value="Unassembled WGS sequence"/>
</dbReference>
<dbReference type="RefSeq" id="WP_244357309.1">
    <property type="nucleotide sequence ID" value="NZ_JAJNNZ010000007.1"/>
</dbReference>
<evidence type="ECO:0000313" key="1">
    <source>
        <dbReference type="EMBL" id="MCJ2377373.1"/>
    </source>
</evidence>
<accession>A0A9X1WB66</accession>
<proteinExistence type="predicted"/>
<dbReference type="EMBL" id="JAJNNZ010000007">
    <property type="protein sequence ID" value="MCJ2377373.1"/>
    <property type="molecule type" value="Genomic_DNA"/>
</dbReference>
<reference evidence="1" key="1">
    <citation type="submission" date="2021-11" db="EMBL/GenBank/DDBJ databases">
        <title>Vibrio ZSDE26 sp. nov. and Vibrio ZSDZ34 sp. nov., isolated from coastal seawater in Qingdao.</title>
        <authorList>
            <person name="Zhang P."/>
        </authorList>
    </citation>
    <scope>NUCLEOTIDE SEQUENCE</scope>
    <source>
        <strain evidence="1">ZSDZ34</strain>
    </source>
</reference>
<keyword evidence="2" id="KW-1185">Reference proteome</keyword>
<sequence length="76" mass="8760">MADGSGKYTGKDVQPITWAISQDGFIEVTFEDGWKMYWALMAEQENNWSIKIYDRDASDSEQYIWASNLKIESMAP</sequence>